<evidence type="ECO:0000256" key="1">
    <source>
        <dbReference type="SAM" id="MobiDB-lite"/>
    </source>
</evidence>
<gene>
    <name evidence="2" type="ORF">FOZ60_014629</name>
</gene>
<feature type="region of interest" description="Disordered" evidence="1">
    <location>
        <begin position="1700"/>
        <end position="1726"/>
    </location>
</feature>
<feature type="compositionally biased region" description="Polar residues" evidence="1">
    <location>
        <begin position="1603"/>
        <end position="1612"/>
    </location>
</feature>
<comment type="caution">
    <text evidence="2">The sequence shown here is derived from an EMBL/GenBank/DDBJ whole genome shotgun (WGS) entry which is preliminary data.</text>
</comment>
<dbReference type="EMBL" id="JABANP010000007">
    <property type="protein sequence ID" value="KAF4696869.1"/>
    <property type="molecule type" value="Genomic_DNA"/>
</dbReference>
<feature type="compositionally biased region" description="Basic and acidic residues" evidence="1">
    <location>
        <begin position="1705"/>
        <end position="1726"/>
    </location>
</feature>
<dbReference type="OrthoDB" id="418921at2759"/>
<protein>
    <submittedName>
        <fullName evidence="2">Uncharacterized protein</fullName>
    </submittedName>
</protein>
<reference evidence="2 3" key="1">
    <citation type="submission" date="2020-04" db="EMBL/GenBank/DDBJ databases">
        <title>Perkinsus olseni comparative genomics.</title>
        <authorList>
            <person name="Bogema D.R."/>
        </authorList>
    </citation>
    <scope>NUCLEOTIDE SEQUENCE [LARGE SCALE GENOMIC DNA]</scope>
    <source>
        <strain evidence="2">00978-12</strain>
    </source>
</reference>
<feature type="region of interest" description="Disordered" evidence="1">
    <location>
        <begin position="1582"/>
        <end position="1626"/>
    </location>
</feature>
<dbReference type="Proteomes" id="UP000541610">
    <property type="component" value="Unassembled WGS sequence"/>
</dbReference>
<organism evidence="2 3">
    <name type="scientific">Perkinsus olseni</name>
    <name type="common">Perkinsus atlanticus</name>
    <dbReference type="NCBI Taxonomy" id="32597"/>
    <lineage>
        <taxon>Eukaryota</taxon>
        <taxon>Sar</taxon>
        <taxon>Alveolata</taxon>
        <taxon>Perkinsozoa</taxon>
        <taxon>Perkinsea</taxon>
        <taxon>Perkinsida</taxon>
        <taxon>Perkinsidae</taxon>
        <taxon>Perkinsus</taxon>
    </lineage>
</organism>
<proteinExistence type="predicted"/>
<name>A0A7J6PL73_PEROL</name>
<sequence>MNTNYEIQDVNSGVQVFRLASELVDGDVVAVRATNTKPTEGVEVDSWSPDGHLPRVTADGSWPCLILSSAAPSTGVAPSEALQSWTAQDFNDTSWPSAVENPGGGSCCPWRDQNKAWAAVNAEWLWTADPVANRTIYCRYTVNTADFAEGMDGSGQNASVLAPAFRIQNIRPGSSWLTLEINVTTIGARIYCLPINLLYRMRAPTTREIEQANYFTNVTEVTEESWEEDTASDHGSNIPAASSAHIQFTLTADMEECRQRCRATVNCGRISFWAEGTALIGQVNRTNCQLLEPAAGSVSMVTALDATSVIFHEVRVVREKLQTIDIQDGMSAGTEYEVYCTTRGTDGSTTTQGEIAARMMRIITTGCFNCGIQSYPVVTIRGGFVTASRIFMTIRLSLDGKAYCMARPHDSATGAVPTQPTEAEFRISSTIVPSEEELLNDVAVDIQEGLQADTLYSFWCMTIATSGRGVSPCRGHRGYSARGPTILPGCLIPPLSMARIINTFTYVDLTVNVDRAANISCVALPWVIDAASRQEDFVQGVEDGYDYVQIRPESPSVATVKLEGVNALVSFPTGGQTILKLPNLSPGTLHDLYCATADPILDEDDDLIATMPEEDMWASRRTVHTKGPTPMWKSVECTAGTSCTVSGLTGFGLKPGDGLVVRSFGSECRVCECNGVRDPELGSAATLCIPELKPDPLFGTPITGIESIGGDQYLPSVTGTKEIIFRAYQLAGQSHCRTRRYESASSGDERGQLVVTAPGGLYDLCWCSDEPSISGVCTLMRDYSLYVGILYIRGVSGLDDTTIHDCTAGRNCSITLTGLSGTGPHDRLAALPGACSDWQPATEADYPGVPGFPNSAITLPLYQASGYPAQSFEWGSPIFAQGGTYSLCWCSASEASDCQSRMIGVNFLAPVGSVRVVGPFTGGSFTCKFGAPCVIKGIGGVGLRGDDRVIVSPTEDCSVDAIDLYDRVLREYGQTLETIASSTLWYDAGNDFPDMHQAWYSRSGMPGVEAPPAHSIEGPVAARISVPGFPGDGRSSPTQVEGKYSWGESGSVWPLVAGQYSLCWCGGGLPCLNQRHFNVHLGKLEVFGGFSLPPTRLQAASCVVYEKCVVRGLLGRLYPGDRIMITRGGCGAGFRPVGNGAPNRGVSLPSPNGRDYDFAEPAGSSGGEEADILTLAGGRYFLCLCSSRLSPNSCLTSQAGSSQAASGSASVRSSTSTESASYDSLAAVLLVKSPKVLTQAFFCLANRPCTIGPLEGYGLGATDRIKVAASCAAGTAGISGFPNGAIGTPTTEEGTYYSWGSDPLTAQVGQYRLCWAARSPAGTYNYIVDTGTISIAGPRPHQVKNCYDQLPCTVTGLQGTGMKDGDVLIALLGQEGECEDLPLGTVRRAPIGIDGMSYPATNGGKDYAFSNTSDPTDFLRLPIRPPLFLKLCWVENADLVNGTIMQAGILNVSSFETWYRVTKAGWSWSHLDSPIILTAVAALLPLLVLFCLCKSCTQSKERGRARRDREALAKEMERADALSAARRQDEQAAIKKSVIAEVKKLRRAARLKAAAEKSANLLEENQTFRELMEVRGGRQLTAKQRAEIDEPPPALLTKKSANDKSAPSTRESTPPTADDPFPVPPLNRHRQRQRLIATAPFPIHQRIPPEDRMAWTVSRVVDTSKLFPEQPNTAVLPRRDADVEAVQRVIGRDAARNNNSSVKFVGKEDAGRGTMERKAPPRRGEC</sequence>
<evidence type="ECO:0000313" key="2">
    <source>
        <dbReference type="EMBL" id="KAF4696869.1"/>
    </source>
</evidence>
<accession>A0A7J6PL73</accession>
<evidence type="ECO:0000313" key="3">
    <source>
        <dbReference type="Proteomes" id="UP000541610"/>
    </source>
</evidence>